<sequence length="62" mass="7262">MLPCKSFNTARALFVPEEQVVNNLAMLMILMENYEQAYNYLMPIYILEGIVQIQFCITSFSY</sequence>
<evidence type="ECO:0000313" key="1">
    <source>
        <dbReference type="EMBL" id="VTR14814.1"/>
    </source>
</evidence>
<protein>
    <submittedName>
        <fullName evidence="1">Uncharacterized protein</fullName>
    </submittedName>
</protein>
<dbReference type="EMBL" id="CABEEZ010000007">
    <property type="protein sequence ID" value="VTR14814.1"/>
    <property type="molecule type" value="Genomic_DNA"/>
</dbReference>
<gene>
    <name evidence="1" type="ORF">NCTC12965_00050</name>
</gene>
<reference evidence="1" key="1">
    <citation type="submission" date="2019-05" db="EMBL/GenBank/DDBJ databases">
        <authorList>
            <consortium name="Pathogen Informatics"/>
        </authorList>
    </citation>
    <scope>NUCLEOTIDE SEQUENCE [LARGE SCALE GENOMIC DNA]</scope>
    <source>
        <strain evidence="1">NCTC12965</strain>
    </source>
</reference>
<accession>A0A4U9TFU5</accession>
<name>A0A4U9TFU5_SERFO</name>
<dbReference type="AlphaFoldDB" id="A0A4U9TFU5"/>
<proteinExistence type="predicted"/>
<organism evidence="1">
    <name type="scientific">Serratia fonticola</name>
    <dbReference type="NCBI Taxonomy" id="47917"/>
    <lineage>
        <taxon>Bacteria</taxon>
        <taxon>Pseudomonadati</taxon>
        <taxon>Pseudomonadota</taxon>
        <taxon>Gammaproteobacteria</taxon>
        <taxon>Enterobacterales</taxon>
        <taxon>Yersiniaceae</taxon>
        <taxon>Serratia</taxon>
    </lineage>
</organism>